<accession>A0A3B1B4L7</accession>
<protein>
    <submittedName>
        <fullName evidence="1">Uncharacterized protein</fullName>
    </submittedName>
</protein>
<evidence type="ECO:0000313" key="1">
    <source>
        <dbReference type="EMBL" id="VAX00007.1"/>
    </source>
</evidence>
<name>A0A3B1B4L7_9ZZZZ</name>
<gene>
    <name evidence="1" type="ORF">MNBD_GAMMA19-394</name>
</gene>
<proteinExistence type="predicted"/>
<organism evidence="1">
    <name type="scientific">hydrothermal vent metagenome</name>
    <dbReference type="NCBI Taxonomy" id="652676"/>
    <lineage>
        <taxon>unclassified sequences</taxon>
        <taxon>metagenomes</taxon>
        <taxon>ecological metagenomes</taxon>
    </lineage>
</organism>
<dbReference type="AlphaFoldDB" id="A0A3B1B4L7"/>
<reference evidence="1" key="1">
    <citation type="submission" date="2018-06" db="EMBL/GenBank/DDBJ databases">
        <authorList>
            <person name="Zhirakovskaya E."/>
        </authorList>
    </citation>
    <scope>NUCLEOTIDE SEQUENCE</scope>
</reference>
<sequence>MDPIKSGSVIFKSLSEKFGDKKITQLPEIVKFFSQLIEDTEGWVILDFLDTANWDKIEAFNIDDKSGILTLIWHDYRHIEESNEEKEMRQMIFPASLYSLGIAVNSIVPIVGEKSAVFLLNGFAKTEKEIKKLYRVEGSDFKLYDNSFFEKRVVRKVDNKWEVTDYHCTPIYSLAIIPKNSGLSSFDSKKLLYQYNIQEALKRVASVVDSLDQVDATDHDLICEKVNTARRVLELVLKIECCYRDIEVKENYSQVLLGPLLNYVKRARDDEFKTMFGKMAELLNEFSHDSGKEIEHEKAKIACMLVMAYTKLFQLEIK</sequence>
<dbReference type="EMBL" id="UOFV01000196">
    <property type="protein sequence ID" value="VAX00007.1"/>
    <property type="molecule type" value="Genomic_DNA"/>
</dbReference>